<keyword evidence="2" id="KW-1185">Reference proteome</keyword>
<dbReference type="RefSeq" id="WP_209147950.1">
    <property type="nucleotide sequence ID" value="NZ_JAGHKP010000004.1"/>
</dbReference>
<accession>A0ABS3YJH3</accession>
<proteinExistence type="predicted"/>
<evidence type="ECO:0000313" key="2">
    <source>
        <dbReference type="Proteomes" id="UP000679126"/>
    </source>
</evidence>
<evidence type="ECO:0000313" key="1">
    <source>
        <dbReference type="EMBL" id="MBO9154836.1"/>
    </source>
</evidence>
<protein>
    <submittedName>
        <fullName evidence="1">Uncharacterized protein</fullName>
    </submittedName>
</protein>
<reference evidence="2" key="1">
    <citation type="submission" date="2021-03" db="EMBL/GenBank/DDBJ databases">
        <title>Assistant Professor.</title>
        <authorList>
            <person name="Huq M.A."/>
        </authorList>
    </citation>
    <scope>NUCLEOTIDE SEQUENCE [LARGE SCALE GENOMIC DNA]</scope>
    <source>
        <strain evidence="2">MAH-28</strain>
    </source>
</reference>
<dbReference type="EMBL" id="JAGHKP010000004">
    <property type="protein sequence ID" value="MBO9154836.1"/>
    <property type="molecule type" value="Genomic_DNA"/>
</dbReference>
<gene>
    <name evidence="1" type="ORF">J7I43_21590</name>
</gene>
<organism evidence="1 2">
    <name type="scientific">Chitinophaga chungangae</name>
    <dbReference type="NCBI Taxonomy" id="2821488"/>
    <lineage>
        <taxon>Bacteria</taxon>
        <taxon>Pseudomonadati</taxon>
        <taxon>Bacteroidota</taxon>
        <taxon>Chitinophagia</taxon>
        <taxon>Chitinophagales</taxon>
        <taxon>Chitinophagaceae</taxon>
        <taxon>Chitinophaga</taxon>
    </lineage>
</organism>
<name>A0ABS3YJH3_9BACT</name>
<comment type="caution">
    <text evidence="1">The sequence shown here is derived from an EMBL/GenBank/DDBJ whole genome shotgun (WGS) entry which is preliminary data.</text>
</comment>
<sequence length="133" mass="14293">MKTLKLSLALIIAVLTTGLTYVSKAGSMTTTRCFTIVTVTNGIAPTTLSIGVANCQTAESVVHDQGKIYLINASLPNSLENEVYYVPSNVSFCCVNLVEATPQDPNFLLSALLNLRDGSKRYTVTDVFCRPAV</sequence>
<dbReference type="Proteomes" id="UP000679126">
    <property type="component" value="Unassembled WGS sequence"/>
</dbReference>